<proteinExistence type="predicted"/>
<dbReference type="EMBL" id="RBNI01018703">
    <property type="protein sequence ID" value="RUO97047.1"/>
    <property type="molecule type" value="Genomic_DNA"/>
</dbReference>
<reference evidence="1 2" key="1">
    <citation type="journal article" date="2018" name="New Phytol.">
        <title>Phylogenomics of Endogonaceae and evolution of mycorrhizas within Mucoromycota.</title>
        <authorList>
            <person name="Chang Y."/>
            <person name="Desiro A."/>
            <person name="Na H."/>
            <person name="Sandor L."/>
            <person name="Lipzen A."/>
            <person name="Clum A."/>
            <person name="Barry K."/>
            <person name="Grigoriev I.V."/>
            <person name="Martin F.M."/>
            <person name="Stajich J.E."/>
            <person name="Smith M.E."/>
            <person name="Bonito G."/>
            <person name="Spatafora J.W."/>
        </authorList>
    </citation>
    <scope>NUCLEOTIDE SEQUENCE [LARGE SCALE GENOMIC DNA]</scope>
    <source>
        <strain evidence="1 2">GMNB39</strain>
    </source>
</reference>
<dbReference type="AlphaFoldDB" id="A0A433A2Y5"/>
<dbReference type="Proteomes" id="UP000268093">
    <property type="component" value="Unassembled WGS sequence"/>
</dbReference>
<sequence>MTFHLTHFLQTTDAHCASHLLKGTTLEGSTCYLTGNAVPQRLLFEYAISHLIDKDQETSKATNSVFSSSNSWVLFIAKDADDMQQSLGEEWDEVGYDEGLRTVTESDSDPGWREKRRWMQRIRMCHSYAHDASGST</sequence>
<organism evidence="1 2">
    <name type="scientific">Jimgerdemannia flammicorona</name>
    <dbReference type="NCBI Taxonomy" id="994334"/>
    <lineage>
        <taxon>Eukaryota</taxon>
        <taxon>Fungi</taxon>
        <taxon>Fungi incertae sedis</taxon>
        <taxon>Mucoromycota</taxon>
        <taxon>Mucoromycotina</taxon>
        <taxon>Endogonomycetes</taxon>
        <taxon>Endogonales</taxon>
        <taxon>Endogonaceae</taxon>
        <taxon>Jimgerdemannia</taxon>
    </lineage>
</organism>
<protein>
    <submittedName>
        <fullName evidence="1">Uncharacterized protein</fullName>
    </submittedName>
</protein>
<evidence type="ECO:0000313" key="1">
    <source>
        <dbReference type="EMBL" id="RUO97047.1"/>
    </source>
</evidence>
<keyword evidence="2" id="KW-1185">Reference proteome</keyword>
<gene>
    <name evidence="1" type="ORF">BC936DRAFT_141070</name>
</gene>
<evidence type="ECO:0000313" key="2">
    <source>
        <dbReference type="Proteomes" id="UP000268093"/>
    </source>
</evidence>
<accession>A0A433A2Y5</accession>
<name>A0A433A2Y5_9FUNG</name>
<comment type="caution">
    <text evidence="1">The sequence shown here is derived from an EMBL/GenBank/DDBJ whole genome shotgun (WGS) entry which is preliminary data.</text>
</comment>